<name>A0A1N7FYS2_9EURY</name>
<keyword evidence="2" id="KW-1185">Reference proteome</keyword>
<dbReference type="AlphaFoldDB" id="A0A1N7FYS2"/>
<gene>
    <name evidence="1" type="ORF">SAMN05421809_3591</name>
</gene>
<organism evidence="1 2">
    <name type="scientific">Natronorubrum daqingense</name>
    <dbReference type="NCBI Taxonomy" id="588898"/>
    <lineage>
        <taxon>Archaea</taxon>
        <taxon>Methanobacteriati</taxon>
        <taxon>Methanobacteriota</taxon>
        <taxon>Stenosarchaea group</taxon>
        <taxon>Halobacteria</taxon>
        <taxon>Halobacteriales</taxon>
        <taxon>Natrialbaceae</taxon>
        <taxon>Natronorubrum</taxon>
    </lineage>
</organism>
<proteinExistence type="predicted"/>
<accession>A0A1N7FYS2</accession>
<reference evidence="1 2" key="1">
    <citation type="submission" date="2017-01" db="EMBL/GenBank/DDBJ databases">
        <authorList>
            <person name="Mah S.A."/>
            <person name="Swanson W.J."/>
            <person name="Moy G.W."/>
            <person name="Vacquier V.D."/>
        </authorList>
    </citation>
    <scope>NUCLEOTIDE SEQUENCE [LARGE SCALE GENOMIC DNA]</scope>
    <source>
        <strain evidence="1 2">CGMCC 1.8909</strain>
    </source>
</reference>
<protein>
    <submittedName>
        <fullName evidence="1">Uncharacterized protein</fullName>
    </submittedName>
</protein>
<sequence length="212" mass="23731">MHINYHHVNCCRIAEVRNVLINSVSPLQTSTRSTTPQSLPLHRLTAVSVLTFSPIYSIIVCPKIEWLIRDLSHESAFRRGGTPTLRVPPCEQCSGTSTSFQCDGRFTKKTGTTGDRQRSWFSFHSPTAELEPSSSRRRATTTTGMSSRKWIRLENTNRELCQPGIELGKGPSNEPLPTSFSTCDSEPHHDSGPVRLKWFSHDIEIVVGLIGR</sequence>
<dbReference type="Proteomes" id="UP000185687">
    <property type="component" value="Unassembled WGS sequence"/>
</dbReference>
<evidence type="ECO:0000313" key="1">
    <source>
        <dbReference type="EMBL" id="SIS05533.1"/>
    </source>
</evidence>
<dbReference type="EMBL" id="FTNP01000008">
    <property type="protein sequence ID" value="SIS05533.1"/>
    <property type="molecule type" value="Genomic_DNA"/>
</dbReference>
<evidence type="ECO:0000313" key="2">
    <source>
        <dbReference type="Proteomes" id="UP000185687"/>
    </source>
</evidence>